<dbReference type="RefSeq" id="WP_013657746.1">
    <property type="nucleotide sequence ID" value="NC_015275.1"/>
</dbReference>
<dbReference type="AlphaFoldDB" id="F2JK39"/>
<gene>
    <name evidence="1" type="ordered locus">Clole_2755</name>
</gene>
<dbReference type="InterPro" id="IPR053746">
    <property type="entry name" value="Viral_HT_Connector_Assembly"/>
</dbReference>
<organism evidence="1 2">
    <name type="scientific">Cellulosilyticum lentocellum (strain ATCC 49066 / DSM 5427 / NCIMB 11756 / RHM5)</name>
    <name type="common">Clostridium lentocellum</name>
    <dbReference type="NCBI Taxonomy" id="642492"/>
    <lineage>
        <taxon>Bacteria</taxon>
        <taxon>Bacillati</taxon>
        <taxon>Bacillota</taxon>
        <taxon>Clostridia</taxon>
        <taxon>Lachnospirales</taxon>
        <taxon>Cellulosilyticaceae</taxon>
        <taxon>Cellulosilyticum</taxon>
    </lineage>
</organism>
<evidence type="ECO:0000313" key="1">
    <source>
        <dbReference type="EMBL" id="ADZ84454.1"/>
    </source>
</evidence>
<keyword evidence="2" id="KW-1185">Reference proteome</keyword>
<reference evidence="1 2" key="1">
    <citation type="journal article" date="2011" name="J. Bacteriol.">
        <title>Complete genome sequence of the cellulose-degrading bacterium Cellulosilyticum lentocellum.</title>
        <authorList>
            <consortium name="US DOE Joint Genome Institute"/>
            <person name="Miller D.A."/>
            <person name="Suen G."/>
            <person name="Bruce D."/>
            <person name="Copeland A."/>
            <person name="Cheng J.F."/>
            <person name="Detter C."/>
            <person name="Goodwin L.A."/>
            <person name="Han C.S."/>
            <person name="Hauser L.J."/>
            <person name="Land M.L."/>
            <person name="Lapidus A."/>
            <person name="Lucas S."/>
            <person name="Meincke L."/>
            <person name="Pitluck S."/>
            <person name="Tapia R."/>
            <person name="Teshima H."/>
            <person name="Woyke T."/>
            <person name="Fox B.G."/>
            <person name="Angert E.R."/>
            <person name="Currie C.R."/>
        </authorList>
    </citation>
    <scope>NUCLEOTIDE SEQUENCE [LARGE SCALE GENOMIC DNA]</scope>
    <source>
        <strain evidence="2">ATCC 49066 / DSM 5427 / NCIMB 11756 / RHM5</strain>
    </source>
</reference>
<dbReference type="InterPro" id="IPR021146">
    <property type="entry name" value="Phage_gp6-like_head-tail"/>
</dbReference>
<accession>F2JK39</accession>
<name>F2JK39_CELLD</name>
<evidence type="ECO:0000313" key="2">
    <source>
        <dbReference type="Proteomes" id="UP000008467"/>
    </source>
</evidence>
<dbReference type="STRING" id="642492.Clole_2755"/>
<sequence length="111" mass="12644">MIERLKQLLGISDEDTAKDILIQFALDDAENVILNYCNLSAVPDGLKTTWLKMALDLYRNENLGSVESGKYVSSISEGDSSVGFKTNYSDFKESLLKNYIAQLNRYRRLRK</sequence>
<dbReference type="HOGENOM" id="CLU_159919_2_0_9"/>
<protein>
    <recommendedName>
        <fullName evidence="3">Phage gp6-like head-tail connector protein</fullName>
    </recommendedName>
</protein>
<dbReference type="EMBL" id="CP002582">
    <property type="protein sequence ID" value="ADZ84454.1"/>
    <property type="molecule type" value="Genomic_DNA"/>
</dbReference>
<dbReference type="KEGG" id="cle:Clole_2755"/>
<dbReference type="Gene3D" id="1.10.246.150">
    <property type="match status" value="1"/>
</dbReference>
<dbReference type="Pfam" id="PF05135">
    <property type="entry name" value="Phage_connect_1"/>
    <property type="match status" value="1"/>
</dbReference>
<dbReference type="eggNOG" id="ENOG5032ST4">
    <property type="taxonomic scope" value="Bacteria"/>
</dbReference>
<evidence type="ECO:0008006" key="3">
    <source>
        <dbReference type="Google" id="ProtNLM"/>
    </source>
</evidence>
<dbReference type="Proteomes" id="UP000008467">
    <property type="component" value="Chromosome"/>
</dbReference>
<dbReference type="CDD" id="cd08055">
    <property type="entry name" value="gp15"/>
    <property type="match status" value="1"/>
</dbReference>
<proteinExistence type="predicted"/>